<feature type="region of interest" description="Disordered" evidence="1">
    <location>
        <begin position="162"/>
        <end position="181"/>
    </location>
</feature>
<evidence type="ECO:0000256" key="1">
    <source>
        <dbReference type="SAM" id="MobiDB-lite"/>
    </source>
</evidence>
<proteinExistence type="predicted"/>
<accession>A0A812R2R1</accession>
<gene>
    <name evidence="2" type="ORF">SNAT2548_LOCUS22558</name>
</gene>
<organism evidence="2 3">
    <name type="scientific">Symbiodinium natans</name>
    <dbReference type="NCBI Taxonomy" id="878477"/>
    <lineage>
        <taxon>Eukaryota</taxon>
        <taxon>Sar</taxon>
        <taxon>Alveolata</taxon>
        <taxon>Dinophyceae</taxon>
        <taxon>Suessiales</taxon>
        <taxon>Symbiodiniaceae</taxon>
        <taxon>Symbiodinium</taxon>
    </lineage>
</organism>
<dbReference type="Gene3D" id="3.40.50.150">
    <property type="entry name" value="Vaccinia Virus protein VP39"/>
    <property type="match status" value="1"/>
</dbReference>
<evidence type="ECO:0000313" key="2">
    <source>
        <dbReference type="EMBL" id="CAE7414913.1"/>
    </source>
</evidence>
<dbReference type="OrthoDB" id="69177at2759"/>
<dbReference type="InterPro" id="IPR029063">
    <property type="entry name" value="SAM-dependent_MTases_sf"/>
</dbReference>
<dbReference type="Proteomes" id="UP000604046">
    <property type="component" value="Unassembled WGS sequence"/>
</dbReference>
<feature type="compositionally biased region" description="Low complexity" evidence="1">
    <location>
        <begin position="162"/>
        <end position="171"/>
    </location>
</feature>
<dbReference type="Pfam" id="PF13578">
    <property type="entry name" value="Methyltransf_24"/>
    <property type="match status" value="1"/>
</dbReference>
<comment type="caution">
    <text evidence="2">The sequence shown here is derived from an EMBL/GenBank/DDBJ whole genome shotgun (WGS) entry which is preliminary data.</text>
</comment>
<dbReference type="EMBL" id="CAJNDS010002292">
    <property type="protein sequence ID" value="CAE7414913.1"/>
    <property type="molecule type" value="Genomic_DNA"/>
</dbReference>
<reference evidence="2" key="1">
    <citation type="submission" date="2021-02" db="EMBL/GenBank/DDBJ databases">
        <authorList>
            <person name="Dougan E. K."/>
            <person name="Rhodes N."/>
            <person name="Thang M."/>
            <person name="Chan C."/>
        </authorList>
    </citation>
    <scope>NUCLEOTIDE SEQUENCE</scope>
</reference>
<dbReference type="SUPFAM" id="SSF53335">
    <property type="entry name" value="S-adenosyl-L-methionine-dependent methyltransferases"/>
    <property type="match status" value="1"/>
</dbReference>
<name>A0A812R2R1_9DINO</name>
<evidence type="ECO:0000313" key="3">
    <source>
        <dbReference type="Proteomes" id="UP000604046"/>
    </source>
</evidence>
<keyword evidence="3" id="KW-1185">Reference proteome</keyword>
<sequence>MRLPSPTPIRGLLRCLDAGFFAPSFEEEGYKTIGDVRCDGREAVHEFVSALSMPRGSDERFMRLCFQDDAEGANDGGSSEADSAAAALPCSTGDVEWQKAVMPLYSMHMGCENMGPLLHSLTRFVKPRCCLEVGAGYTSAFLLQALEDNWREMQFWESWRSSQSSKTSNTSGPTPESWLVGGSGSPIDVEGGVLHCVDNFAHQHTTAPELFRVAQRLGIQHRLRLHLDDARAFLEESGHLHFDFVWLDGLLDFAPPVNGNVKDGIDSFLSLLWPRVLPGGLVLSSDDDWGLHKTGTMLFGSCFLYLLPSCEFYRWHRRLHSTLTNSAVREWVDSAAKSLQGTPGAMLSLLEPHKKFQNSVSILQKRSDGFSEPVYSKLP</sequence>
<dbReference type="AlphaFoldDB" id="A0A812R2R1"/>
<protein>
    <submittedName>
        <fullName evidence="2">Uncharacterized protein</fullName>
    </submittedName>
</protein>